<dbReference type="EMBL" id="AZBU02000004">
    <property type="protein sequence ID" value="TKR82945.1"/>
    <property type="molecule type" value="Genomic_DNA"/>
</dbReference>
<name>A0A4V6A3F7_STECR</name>
<organism evidence="2 3">
    <name type="scientific">Steinernema carpocapsae</name>
    <name type="common">Entomopathogenic nematode</name>
    <dbReference type="NCBI Taxonomy" id="34508"/>
    <lineage>
        <taxon>Eukaryota</taxon>
        <taxon>Metazoa</taxon>
        <taxon>Ecdysozoa</taxon>
        <taxon>Nematoda</taxon>
        <taxon>Chromadorea</taxon>
        <taxon>Rhabditida</taxon>
        <taxon>Tylenchina</taxon>
        <taxon>Panagrolaimomorpha</taxon>
        <taxon>Strongyloidoidea</taxon>
        <taxon>Steinernematidae</taxon>
        <taxon>Steinernema</taxon>
    </lineage>
</organism>
<feature type="compositionally biased region" description="Basic residues" evidence="1">
    <location>
        <begin position="58"/>
        <end position="67"/>
    </location>
</feature>
<dbReference type="AlphaFoldDB" id="A0A4V6A3F7"/>
<reference evidence="2 3" key="1">
    <citation type="journal article" date="2015" name="Genome Biol.">
        <title>Comparative genomics of Steinernema reveals deeply conserved gene regulatory networks.</title>
        <authorList>
            <person name="Dillman A.R."/>
            <person name="Macchietto M."/>
            <person name="Porter C.F."/>
            <person name="Rogers A."/>
            <person name="Williams B."/>
            <person name="Antoshechkin I."/>
            <person name="Lee M.M."/>
            <person name="Goodwin Z."/>
            <person name="Lu X."/>
            <person name="Lewis E.E."/>
            <person name="Goodrich-Blair H."/>
            <person name="Stock S.P."/>
            <person name="Adams B.J."/>
            <person name="Sternberg P.W."/>
            <person name="Mortazavi A."/>
        </authorList>
    </citation>
    <scope>NUCLEOTIDE SEQUENCE [LARGE SCALE GENOMIC DNA]</scope>
    <source>
        <strain evidence="2 3">ALL</strain>
    </source>
</reference>
<keyword evidence="3" id="KW-1185">Reference proteome</keyword>
<evidence type="ECO:0000313" key="2">
    <source>
        <dbReference type="EMBL" id="TKR82945.1"/>
    </source>
</evidence>
<protein>
    <submittedName>
        <fullName evidence="2">Uncharacterized protein</fullName>
    </submittedName>
</protein>
<sequence length="73" mass="8587">MLSKPTSLDCLNSENDHLQTWQRLDSFEHHFQTAACRISQSTDPSCLKTQNDYLQRQMTRHPRRPNTRARSTV</sequence>
<dbReference type="Proteomes" id="UP000298663">
    <property type="component" value="Unassembled WGS sequence"/>
</dbReference>
<evidence type="ECO:0000256" key="1">
    <source>
        <dbReference type="SAM" id="MobiDB-lite"/>
    </source>
</evidence>
<comment type="caution">
    <text evidence="2">The sequence shown here is derived from an EMBL/GenBank/DDBJ whole genome shotgun (WGS) entry which is preliminary data.</text>
</comment>
<gene>
    <name evidence="2" type="ORF">L596_016613</name>
</gene>
<evidence type="ECO:0000313" key="3">
    <source>
        <dbReference type="Proteomes" id="UP000298663"/>
    </source>
</evidence>
<feature type="region of interest" description="Disordered" evidence="1">
    <location>
        <begin position="54"/>
        <end position="73"/>
    </location>
</feature>
<accession>A0A4V6A3F7</accession>
<reference evidence="2 3" key="2">
    <citation type="journal article" date="2019" name="G3 (Bethesda)">
        <title>Hybrid Assembly of the Genome of the Entomopathogenic Nematode Steinernema carpocapsae Identifies the X-Chromosome.</title>
        <authorList>
            <person name="Serra L."/>
            <person name="Macchietto M."/>
            <person name="Macias-Munoz A."/>
            <person name="McGill C.J."/>
            <person name="Rodriguez I.M."/>
            <person name="Rodriguez B."/>
            <person name="Murad R."/>
            <person name="Mortazavi A."/>
        </authorList>
    </citation>
    <scope>NUCLEOTIDE SEQUENCE [LARGE SCALE GENOMIC DNA]</scope>
    <source>
        <strain evidence="2 3">ALL</strain>
    </source>
</reference>
<proteinExistence type="predicted"/>